<name>A0A7S4DNL6_9EUKA</name>
<evidence type="ECO:0000313" key="4">
    <source>
        <dbReference type="EMBL" id="CAE0660136.1"/>
    </source>
</evidence>
<accession>A0A7S4DNL6</accession>
<keyword evidence="2" id="KW-1133">Transmembrane helix</keyword>
<keyword evidence="2" id="KW-0472">Membrane</keyword>
<protein>
    <submittedName>
        <fullName evidence="4">Uncharacterized protein</fullName>
    </submittedName>
</protein>
<feature type="region of interest" description="Disordered" evidence="1">
    <location>
        <begin position="298"/>
        <end position="343"/>
    </location>
</feature>
<proteinExistence type="predicted"/>
<feature type="transmembrane region" description="Helical" evidence="2">
    <location>
        <begin position="268"/>
        <end position="291"/>
    </location>
</feature>
<feature type="signal peptide" evidence="3">
    <location>
        <begin position="1"/>
        <end position="16"/>
    </location>
</feature>
<keyword evidence="2" id="KW-0812">Transmembrane</keyword>
<evidence type="ECO:0000256" key="2">
    <source>
        <dbReference type="SAM" id="Phobius"/>
    </source>
</evidence>
<feature type="chain" id="PRO_5031570908" evidence="3">
    <location>
        <begin position="17"/>
        <end position="343"/>
    </location>
</feature>
<sequence length="343" mass="37303">MRALRLLAFLPALSGGTPIYGRHHYTVGTNGTSCASYSQLQGVAYLDLLHPEECVQAVESLQQGDVYLGEVVSDTLPPYCSKVNTASLQGVVYTYPNLESYSVHPSIAEPICLSPGALTIPSLPTDDTLVDQFSAHVDIEAGFNLTLASNKPDFLKSFRSATAAAAGVDTNRVYILDVHVNADLVTVVTKVSFVEDSVTTDYDALAKVFGERVIDLGPDIYTNATGFDTTLYGEPLFVELTAQNYGINFSSEDTPSTSSSYGLSDTELIVAIVVPIVVALCACFGCYLCWLRSKADKEFRKGSTPRKEDTAPRKAEMELGEREIGEQETEDRREETKQQPSHI</sequence>
<dbReference type="AlphaFoldDB" id="A0A7S4DNL6"/>
<evidence type="ECO:0000256" key="3">
    <source>
        <dbReference type="SAM" id="SignalP"/>
    </source>
</evidence>
<gene>
    <name evidence="4" type="ORF">LGLO00237_LOCUS11716</name>
</gene>
<organism evidence="4">
    <name type="scientific">Lotharella globosa</name>
    <dbReference type="NCBI Taxonomy" id="91324"/>
    <lineage>
        <taxon>Eukaryota</taxon>
        <taxon>Sar</taxon>
        <taxon>Rhizaria</taxon>
        <taxon>Cercozoa</taxon>
        <taxon>Chlorarachniophyceae</taxon>
        <taxon>Lotharella</taxon>
    </lineage>
</organism>
<feature type="compositionally biased region" description="Basic and acidic residues" evidence="1">
    <location>
        <begin position="298"/>
        <end position="337"/>
    </location>
</feature>
<keyword evidence="3" id="KW-0732">Signal</keyword>
<evidence type="ECO:0000256" key="1">
    <source>
        <dbReference type="SAM" id="MobiDB-lite"/>
    </source>
</evidence>
<reference evidence="4" key="1">
    <citation type="submission" date="2021-01" db="EMBL/GenBank/DDBJ databases">
        <authorList>
            <person name="Corre E."/>
            <person name="Pelletier E."/>
            <person name="Niang G."/>
            <person name="Scheremetjew M."/>
            <person name="Finn R."/>
            <person name="Kale V."/>
            <person name="Holt S."/>
            <person name="Cochrane G."/>
            <person name="Meng A."/>
            <person name="Brown T."/>
            <person name="Cohen L."/>
        </authorList>
    </citation>
    <scope>NUCLEOTIDE SEQUENCE</scope>
    <source>
        <strain evidence="4">CCCM811</strain>
    </source>
</reference>
<dbReference type="EMBL" id="HBIV01016112">
    <property type="protein sequence ID" value="CAE0660136.1"/>
    <property type="molecule type" value="Transcribed_RNA"/>
</dbReference>